<dbReference type="WBParaSite" id="PSU_v2.g19102.t1">
    <property type="protein sequence ID" value="PSU_v2.g19102.t1"/>
    <property type="gene ID" value="PSU_v2.g19102"/>
</dbReference>
<proteinExistence type="predicted"/>
<evidence type="ECO:0000313" key="1">
    <source>
        <dbReference type="Proteomes" id="UP000887577"/>
    </source>
</evidence>
<protein>
    <submittedName>
        <fullName evidence="2">Hexosyltransferase</fullName>
    </submittedName>
</protein>
<organism evidence="1 2">
    <name type="scientific">Panagrolaimus superbus</name>
    <dbReference type="NCBI Taxonomy" id="310955"/>
    <lineage>
        <taxon>Eukaryota</taxon>
        <taxon>Metazoa</taxon>
        <taxon>Ecdysozoa</taxon>
        <taxon>Nematoda</taxon>
        <taxon>Chromadorea</taxon>
        <taxon>Rhabditida</taxon>
        <taxon>Tylenchina</taxon>
        <taxon>Panagrolaimomorpha</taxon>
        <taxon>Panagrolaimoidea</taxon>
        <taxon>Panagrolaimidae</taxon>
        <taxon>Panagrolaimus</taxon>
    </lineage>
</organism>
<keyword evidence="1" id="KW-1185">Reference proteome</keyword>
<name>A0A914YP20_9BILA</name>
<accession>A0A914YP20</accession>
<dbReference type="AlphaFoldDB" id="A0A914YP20"/>
<dbReference type="Proteomes" id="UP000887577">
    <property type="component" value="Unplaced"/>
</dbReference>
<sequence length="122" mass="14601">MEQAEHSMFFVVTLEKNGLEKISNQLWTAHPDIYFMQVPEKYLNIGKMKQIAKNQFRKQFVTFMPSTVATREQFAFEIYTRAHSEDVKRQYSASIWDNLPAQYKQNFCIQSHYQHHELCTKM</sequence>
<reference evidence="2" key="1">
    <citation type="submission" date="2022-11" db="UniProtKB">
        <authorList>
            <consortium name="WormBaseParasite"/>
        </authorList>
    </citation>
    <scope>IDENTIFICATION</scope>
</reference>
<evidence type="ECO:0000313" key="2">
    <source>
        <dbReference type="WBParaSite" id="PSU_v2.g19102.t1"/>
    </source>
</evidence>